<dbReference type="RefSeq" id="WP_091261618.1">
    <property type="nucleotide sequence ID" value="NZ_FMCS01000003.1"/>
</dbReference>
<dbReference type="GO" id="GO:0005829">
    <property type="term" value="C:cytosol"/>
    <property type="evidence" value="ECO:0007669"/>
    <property type="project" value="TreeGrafter"/>
</dbReference>
<dbReference type="SUPFAM" id="SSF51971">
    <property type="entry name" value="Nucleotide-binding domain"/>
    <property type="match status" value="1"/>
</dbReference>
<accession>A0A1C4VYW4</accession>
<dbReference type="AlphaFoldDB" id="A0A1C4VYW4"/>
<evidence type="ECO:0000313" key="2">
    <source>
        <dbReference type="EMBL" id="SCE89206.1"/>
    </source>
</evidence>
<evidence type="ECO:0000259" key="1">
    <source>
        <dbReference type="Pfam" id="PF01593"/>
    </source>
</evidence>
<dbReference type="GO" id="GO:0008767">
    <property type="term" value="F:UDP-galactopyranose mutase activity"/>
    <property type="evidence" value="ECO:0007669"/>
    <property type="project" value="TreeGrafter"/>
</dbReference>
<dbReference type="Gene3D" id="3.50.50.60">
    <property type="entry name" value="FAD/NAD(P)-binding domain"/>
    <property type="match status" value="1"/>
</dbReference>
<name>A0A1C4VYW4_9ACTN</name>
<dbReference type="PANTHER" id="PTHR21197">
    <property type="entry name" value="UDP-GALACTOPYRANOSE MUTASE"/>
    <property type="match status" value="1"/>
</dbReference>
<dbReference type="GO" id="GO:0050660">
    <property type="term" value="F:flavin adenine dinucleotide binding"/>
    <property type="evidence" value="ECO:0007669"/>
    <property type="project" value="TreeGrafter"/>
</dbReference>
<organism evidence="2 3">
    <name type="scientific">Micromonospora chaiyaphumensis</name>
    <dbReference type="NCBI Taxonomy" id="307119"/>
    <lineage>
        <taxon>Bacteria</taxon>
        <taxon>Bacillati</taxon>
        <taxon>Actinomycetota</taxon>
        <taxon>Actinomycetes</taxon>
        <taxon>Micromonosporales</taxon>
        <taxon>Micromonosporaceae</taxon>
        <taxon>Micromonospora</taxon>
    </lineage>
</organism>
<proteinExistence type="predicted"/>
<dbReference type="Proteomes" id="UP000199629">
    <property type="component" value="Unassembled WGS sequence"/>
</dbReference>
<dbReference type="PRINTS" id="PR00419">
    <property type="entry name" value="ADXRDTASE"/>
</dbReference>
<dbReference type="GO" id="GO:0016491">
    <property type="term" value="F:oxidoreductase activity"/>
    <property type="evidence" value="ECO:0007669"/>
    <property type="project" value="InterPro"/>
</dbReference>
<protein>
    <submittedName>
        <fullName evidence="2">UDP-galactopyranose mutase</fullName>
    </submittedName>
</protein>
<reference evidence="3" key="1">
    <citation type="submission" date="2016-06" db="EMBL/GenBank/DDBJ databases">
        <authorList>
            <person name="Varghese N."/>
            <person name="Submissions Spin"/>
        </authorList>
    </citation>
    <scope>NUCLEOTIDE SEQUENCE [LARGE SCALE GENOMIC DNA]</scope>
    <source>
        <strain evidence="3">DSM 45246</strain>
    </source>
</reference>
<dbReference type="InterPro" id="IPR002937">
    <property type="entry name" value="Amino_oxidase"/>
</dbReference>
<dbReference type="PANTHER" id="PTHR21197:SF0">
    <property type="entry name" value="UDP-GALACTOPYRANOSE MUTASE"/>
    <property type="match status" value="1"/>
</dbReference>
<keyword evidence="3" id="KW-1185">Reference proteome</keyword>
<evidence type="ECO:0000313" key="3">
    <source>
        <dbReference type="Proteomes" id="UP000199629"/>
    </source>
</evidence>
<dbReference type="Pfam" id="PF01593">
    <property type="entry name" value="Amino_oxidase"/>
    <property type="match status" value="1"/>
</dbReference>
<dbReference type="InterPro" id="IPR036188">
    <property type="entry name" value="FAD/NAD-bd_sf"/>
</dbReference>
<sequence length="459" mass="50839">MRHDQLIIGAGPCGLAAAHELHRAGARPVVLERGPVAGGLASSFTDRAGFVWDQGAHVAFSYFGDFDALLDDVMAGDVLRHQRSSYIRYGDSWVPYPFQHNLSALPTDEAVDCLVKMIDRPDGAVRNYEDWLLANFGTGIVERFMRPYHEKLWTVPTDEMSTDWVTHRVATVDWRGALRNLVERRTAPGWGPNSTFSYPGSGGIGEPFRRLAARLPDVRYEAPVRRIDPDARTVTYGSGERLAYERLVSTMPLTALVSALTRCPAEVRAAAAVLRHNRVLVVGVGARGQVDRAWHWLYFPESGYPFYRITNMGLFAGANMPEPRERHVSYLAEIALPADGGWPDDDAAARQTVAGLARAGLLPDPGAVVSRYVRRIPMAYPIPTLDRTDAVALILDHLEARGIYSRGRFGVWLYEYGNMDHAMKMGADVARHLLTGEPERIPLPHRQPSSARSVAAAVY</sequence>
<gene>
    <name evidence="2" type="ORF">GA0070214_10349</name>
</gene>
<dbReference type="EMBL" id="FMCS01000003">
    <property type="protein sequence ID" value="SCE89206.1"/>
    <property type="molecule type" value="Genomic_DNA"/>
</dbReference>
<feature type="domain" description="Amine oxidase" evidence="1">
    <location>
        <begin position="13"/>
        <end position="359"/>
    </location>
</feature>